<dbReference type="PROSITE" id="PS50110">
    <property type="entry name" value="RESPONSE_REGULATORY"/>
    <property type="match status" value="1"/>
</dbReference>
<dbReference type="PANTHER" id="PTHR44591">
    <property type="entry name" value="STRESS RESPONSE REGULATOR PROTEIN 1"/>
    <property type="match status" value="1"/>
</dbReference>
<dbReference type="InterPro" id="IPR050595">
    <property type="entry name" value="Bact_response_regulator"/>
</dbReference>
<feature type="domain" description="Response regulatory" evidence="3">
    <location>
        <begin position="3"/>
        <end position="110"/>
    </location>
</feature>
<evidence type="ECO:0000256" key="1">
    <source>
        <dbReference type="ARBA" id="ARBA00022553"/>
    </source>
</evidence>
<dbReference type="Gene3D" id="3.40.50.2300">
    <property type="match status" value="1"/>
</dbReference>
<dbReference type="SMART" id="SM00448">
    <property type="entry name" value="REC"/>
    <property type="match status" value="1"/>
</dbReference>
<proteinExistence type="predicted"/>
<dbReference type="EMBL" id="MHOV01000009">
    <property type="protein sequence ID" value="OGZ70433.1"/>
    <property type="molecule type" value="Genomic_DNA"/>
</dbReference>
<dbReference type="AlphaFoldDB" id="A0A1G2I6L9"/>
<dbReference type="InterPro" id="IPR011006">
    <property type="entry name" value="CheY-like_superfamily"/>
</dbReference>
<sequence>MAKVLIVDDEALVRRLLEAILKMEGHKVVMASDGMTALCFFEKEHFDLVITDFEMPLLNGVELILRIKEKSPGTPVIMISGNPPAEHGADALLDKPIPHNELINKIADLLRK</sequence>
<feature type="modified residue" description="4-aspartylphosphate" evidence="2">
    <location>
        <position position="52"/>
    </location>
</feature>
<comment type="caution">
    <text evidence="4">The sequence shown here is derived from an EMBL/GenBank/DDBJ whole genome shotgun (WGS) entry which is preliminary data.</text>
</comment>
<dbReference type="Proteomes" id="UP000179214">
    <property type="component" value="Unassembled WGS sequence"/>
</dbReference>
<protein>
    <recommendedName>
        <fullName evidence="3">Response regulatory domain-containing protein</fullName>
    </recommendedName>
</protein>
<evidence type="ECO:0000313" key="4">
    <source>
        <dbReference type="EMBL" id="OGZ70433.1"/>
    </source>
</evidence>
<organism evidence="4 5">
    <name type="scientific">Candidatus Staskawiczbacteria bacterium RIFCSPHIGHO2_12_FULL_38_11</name>
    <dbReference type="NCBI Taxonomy" id="1802209"/>
    <lineage>
        <taxon>Bacteria</taxon>
        <taxon>Candidatus Staskawicziibacteriota</taxon>
    </lineage>
</organism>
<dbReference type="GO" id="GO:0000160">
    <property type="term" value="P:phosphorelay signal transduction system"/>
    <property type="evidence" value="ECO:0007669"/>
    <property type="project" value="InterPro"/>
</dbReference>
<evidence type="ECO:0000256" key="2">
    <source>
        <dbReference type="PROSITE-ProRule" id="PRU00169"/>
    </source>
</evidence>
<dbReference type="InterPro" id="IPR001789">
    <property type="entry name" value="Sig_transdc_resp-reg_receiver"/>
</dbReference>
<gene>
    <name evidence="4" type="ORF">A3F47_00305</name>
</gene>
<accession>A0A1G2I6L9</accession>
<evidence type="ECO:0000313" key="5">
    <source>
        <dbReference type="Proteomes" id="UP000179214"/>
    </source>
</evidence>
<evidence type="ECO:0000259" key="3">
    <source>
        <dbReference type="PROSITE" id="PS50110"/>
    </source>
</evidence>
<keyword evidence="1 2" id="KW-0597">Phosphoprotein</keyword>
<dbReference type="PANTHER" id="PTHR44591:SF3">
    <property type="entry name" value="RESPONSE REGULATORY DOMAIN-CONTAINING PROTEIN"/>
    <property type="match status" value="1"/>
</dbReference>
<reference evidence="4 5" key="1">
    <citation type="journal article" date="2016" name="Nat. Commun.">
        <title>Thousands of microbial genomes shed light on interconnected biogeochemical processes in an aquifer system.</title>
        <authorList>
            <person name="Anantharaman K."/>
            <person name="Brown C.T."/>
            <person name="Hug L.A."/>
            <person name="Sharon I."/>
            <person name="Castelle C.J."/>
            <person name="Probst A.J."/>
            <person name="Thomas B.C."/>
            <person name="Singh A."/>
            <person name="Wilkins M.J."/>
            <person name="Karaoz U."/>
            <person name="Brodie E.L."/>
            <person name="Williams K.H."/>
            <person name="Hubbard S.S."/>
            <person name="Banfield J.F."/>
        </authorList>
    </citation>
    <scope>NUCLEOTIDE SEQUENCE [LARGE SCALE GENOMIC DNA]</scope>
</reference>
<dbReference type="Pfam" id="PF00072">
    <property type="entry name" value="Response_reg"/>
    <property type="match status" value="1"/>
</dbReference>
<dbReference type="SUPFAM" id="SSF52172">
    <property type="entry name" value="CheY-like"/>
    <property type="match status" value="1"/>
</dbReference>
<name>A0A1G2I6L9_9BACT</name>